<proteinExistence type="inferred from homology"/>
<evidence type="ECO:0000313" key="4">
    <source>
        <dbReference type="EMBL" id="MCB8882539.1"/>
    </source>
</evidence>
<dbReference type="Gene3D" id="1.10.4100.10">
    <property type="entry name" value="2-methylcitrate dehydratase PrpD"/>
    <property type="match status" value="1"/>
</dbReference>
<dbReference type="InterPro" id="IPR042183">
    <property type="entry name" value="MmgE/PrpD_sf_1"/>
</dbReference>
<gene>
    <name evidence="4" type="ORF">ACELLULO517_20000</name>
</gene>
<name>A0A964E5I1_9PROT</name>
<comment type="caution">
    <text evidence="4">The sequence shown here is derived from an EMBL/GenBank/DDBJ whole genome shotgun (WGS) entry which is preliminary data.</text>
</comment>
<dbReference type="InterPro" id="IPR045336">
    <property type="entry name" value="MmgE_PrpD_N"/>
</dbReference>
<dbReference type="PANTHER" id="PTHR16943">
    <property type="entry name" value="2-METHYLCITRATE DEHYDRATASE-RELATED"/>
    <property type="match status" value="1"/>
</dbReference>
<feature type="domain" description="MmgE/PrpD N-terminal" evidence="2">
    <location>
        <begin position="24"/>
        <end position="253"/>
    </location>
</feature>
<organism evidence="4 5">
    <name type="scientific">Acidisoma cellulosilyticum</name>
    <dbReference type="NCBI Taxonomy" id="2802395"/>
    <lineage>
        <taxon>Bacteria</taxon>
        <taxon>Pseudomonadati</taxon>
        <taxon>Pseudomonadota</taxon>
        <taxon>Alphaproteobacteria</taxon>
        <taxon>Acetobacterales</taxon>
        <taxon>Acidocellaceae</taxon>
        <taxon>Acidisoma</taxon>
    </lineage>
</organism>
<feature type="domain" description="MmgE/PrpD C-terminal" evidence="3">
    <location>
        <begin position="276"/>
        <end position="441"/>
    </location>
</feature>
<dbReference type="EMBL" id="JAESVA010000008">
    <property type="protein sequence ID" value="MCB8882539.1"/>
    <property type="molecule type" value="Genomic_DNA"/>
</dbReference>
<reference evidence="4 5" key="1">
    <citation type="journal article" date="2021" name="Microorganisms">
        <title>Acidisoma silvae sp. nov. and Acidisomacellulosilytica sp. nov., Two Acidophilic Bacteria Isolated from Decaying Wood, Hydrolyzing Cellulose and Producing Poly-3-hydroxybutyrate.</title>
        <authorList>
            <person name="Mieszkin S."/>
            <person name="Pouder E."/>
            <person name="Uroz S."/>
            <person name="Simon-Colin C."/>
            <person name="Alain K."/>
        </authorList>
    </citation>
    <scope>NUCLEOTIDE SEQUENCE [LARGE SCALE GENOMIC DNA]</scope>
    <source>
        <strain evidence="4 5">HW T5.17</strain>
    </source>
</reference>
<dbReference type="Pfam" id="PF03972">
    <property type="entry name" value="MmgE_PrpD_N"/>
    <property type="match status" value="1"/>
</dbReference>
<dbReference type="Proteomes" id="UP000721844">
    <property type="component" value="Unassembled WGS sequence"/>
</dbReference>
<evidence type="ECO:0000313" key="5">
    <source>
        <dbReference type="Proteomes" id="UP000721844"/>
    </source>
</evidence>
<evidence type="ECO:0000259" key="2">
    <source>
        <dbReference type="Pfam" id="PF03972"/>
    </source>
</evidence>
<dbReference type="Gene3D" id="3.30.1330.120">
    <property type="entry name" value="2-methylcitrate dehydratase PrpD"/>
    <property type="match status" value="1"/>
</dbReference>
<evidence type="ECO:0000259" key="3">
    <source>
        <dbReference type="Pfam" id="PF19305"/>
    </source>
</evidence>
<dbReference type="InterPro" id="IPR036148">
    <property type="entry name" value="MmgE/PrpD_sf"/>
</dbReference>
<dbReference type="GO" id="GO:0016829">
    <property type="term" value="F:lyase activity"/>
    <property type="evidence" value="ECO:0007669"/>
    <property type="project" value="InterPro"/>
</dbReference>
<dbReference type="InterPro" id="IPR005656">
    <property type="entry name" value="MmgE_PrpD"/>
</dbReference>
<keyword evidence="5" id="KW-1185">Reference proteome</keyword>
<sequence>MMDGTTIGTADMALCRGIAQAALTAAIPREAEAVEKLRICLLDFLTCALESRDLPISGQAIRFAALEQGKAPVLFTQHLVPVPQAAFANAVMGHGLVREDMHTGSVSHMGVVIMPTLLALAARRPISGRDFIQAAILGYEAGGRFGRSLINADFARFFRPTGFAGPVAGAIAGGRLMGLTEDELTSALSLAVNTMSGLNEWPATGSDEMFFHPGFAARNAVTAVELAAFGARSSERALDGAAGLFAAYRPGQPVPAITLFADGTPELLTVYNKPVPACNYAQTPCQAMLTLVREEAIRPDDVTAILVRGTRAMKLYPGCDYAGPFGRILQAKMSIQFGVAAALVHGGVSEQNYRLLDDPAIMRLAQCLTVEEGAEFNAAYPAQQGASVEVTLKDGSKRSRSLADVVPATPDGVRDRFREAATKMLGADRSAALEDAVARLETLEDVGILAVMTQN</sequence>
<protein>
    <submittedName>
        <fullName evidence="4">MmgE/PrpD family protein</fullName>
    </submittedName>
</protein>
<dbReference type="RefSeq" id="WP_227309203.1">
    <property type="nucleotide sequence ID" value="NZ_JAESVA010000008.1"/>
</dbReference>
<comment type="similarity">
    <text evidence="1">Belongs to the PrpD family.</text>
</comment>
<dbReference type="SUPFAM" id="SSF103378">
    <property type="entry name" value="2-methylcitrate dehydratase PrpD"/>
    <property type="match status" value="1"/>
</dbReference>
<dbReference type="PANTHER" id="PTHR16943:SF8">
    <property type="entry name" value="2-METHYLCITRATE DEHYDRATASE"/>
    <property type="match status" value="1"/>
</dbReference>
<dbReference type="InterPro" id="IPR045337">
    <property type="entry name" value="MmgE_PrpD_C"/>
</dbReference>
<accession>A0A964E5I1</accession>
<dbReference type="AlphaFoldDB" id="A0A964E5I1"/>
<dbReference type="Pfam" id="PF19305">
    <property type="entry name" value="MmgE_PrpD_C"/>
    <property type="match status" value="1"/>
</dbReference>
<evidence type="ECO:0000256" key="1">
    <source>
        <dbReference type="ARBA" id="ARBA00006174"/>
    </source>
</evidence>
<dbReference type="InterPro" id="IPR042188">
    <property type="entry name" value="MmgE/PrpD_sf_2"/>
</dbReference>